<feature type="region of interest" description="Disordered" evidence="1">
    <location>
        <begin position="129"/>
        <end position="156"/>
    </location>
</feature>
<protein>
    <submittedName>
        <fullName evidence="2">Uncharacterized protein</fullName>
    </submittedName>
</protein>
<feature type="region of interest" description="Disordered" evidence="1">
    <location>
        <begin position="716"/>
        <end position="766"/>
    </location>
</feature>
<feature type="compositionally biased region" description="Basic and acidic residues" evidence="1">
    <location>
        <begin position="1471"/>
        <end position="1485"/>
    </location>
</feature>
<feature type="region of interest" description="Disordered" evidence="1">
    <location>
        <begin position="402"/>
        <end position="445"/>
    </location>
</feature>
<feature type="compositionally biased region" description="Basic and acidic residues" evidence="1">
    <location>
        <begin position="425"/>
        <end position="436"/>
    </location>
</feature>
<feature type="compositionally biased region" description="Basic and acidic residues" evidence="1">
    <location>
        <begin position="659"/>
        <end position="670"/>
    </location>
</feature>
<feature type="compositionally biased region" description="Basic residues" evidence="1">
    <location>
        <begin position="881"/>
        <end position="892"/>
    </location>
</feature>
<feature type="region of interest" description="Disordered" evidence="1">
    <location>
        <begin position="1180"/>
        <end position="1200"/>
    </location>
</feature>
<dbReference type="EMBL" id="CANUEZ050000262">
    <property type="protein sequence ID" value="CAM0512790.1"/>
    <property type="molecule type" value="Genomic_DNA"/>
</dbReference>
<feature type="compositionally biased region" description="Basic residues" evidence="1">
    <location>
        <begin position="984"/>
        <end position="1000"/>
    </location>
</feature>
<evidence type="ECO:0000256" key="1">
    <source>
        <dbReference type="SAM" id="MobiDB-lite"/>
    </source>
</evidence>
<reference evidence="2 3" key="1">
    <citation type="submission" date="2024-08" db="EMBL/GenBank/DDBJ databases">
        <authorList>
            <person name="Paterson S."/>
        </authorList>
    </citation>
    <scope>NUCLEOTIDE SEQUENCE [LARGE SCALE GENOMIC DNA]</scope>
</reference>
<feature type="region of interest" description="Disordered" evidence="1">
    <location>
        <begin position="652"/>
        <end position="683"/>
    </location>
</feature>
<feature type="region of interest" description="Disordered" evidence="1">
    <location>
        <begin position="879"/>
        <end position="903"/>
    </location>
</feature>
<feature type="compositionally biased region" description="Low complexity" evidence="1">
    <location>
        <begin position="1431"/>
        <end position="1447"/>
    </location>
</feature>
<gene>
    <name evidence="2" type="ORF">FHB240107_LOCUS15526</name>
</gene>
<proteinExistence type="predicted"/>
<feature type="compositionally biased region" description="Polar residues" evidence="1">
    <location>
        <begin position="1282"/>
        <end position="1295"/>
    </location>
</feature>
<organism evidence="2 3">
    <name type="scientific">Fasciola hepatica</name>
    <name type="common">Liver fluke</name>
    <dbReference type="NCBI Taxonomy" id="6192"/>
    <lineage>
        <taxon>Eukaryota</taxon>
        <taxon>Metazoa</taxon>
        <taxon>Spiralia</taxon>
        <taxon>Lophotrochozoa</taxon>
        <taxon>Platyhelminthes</taxon>
        <taxon>Trematoda</taxon>
        <taxon>Digenea</taxon>
        <taxon>Plagiorchiida</taxon>
        <taxon>Echinostomata</taxon>
        <taxon>Echinostomatoidea</taxon>
        <taxon>Fasciolidae</taxon>
        <taxon>Fasciola</taxon>
    </lineage>
</organism>
<feature type="compositionally biased region" description="Polar residues" evidence="1">
    <location>
        <begin position="1184"/>
        <end position="1195"/>
    </location>
</feature>
<evidence type="ECO:0000313" key="3">
    <source>
        <dbReference type="Proteomes" id="UP001189180"/>
    </source>
</evidence>
<feature type="region of interest" description="Disordered" evidence="1">
    <location>
        <begin position="344"/>
        <end position="368"/>
    </location>
</feature>
<evidence type="ECO:0000313" key="2">
    <source>
        <dbReference type="EMBL" id="CAM0512790.1"/>
    </source>
</evidence>
<feature type="region of interest" description="Disordered" evidence="1">
    <location>
        <begin position="971"/>
        <end position="1000"/>
    </location>
</feature>
<feature type="compositionally biased region" description="Polar residues" evidence="1">
    <location>
        <begin position="721"/>
        <end position="740"/>
    </location>
</feature>
<dbReference type="Proteomes" id="UP001189180">
    <property type="component" value="Unassembled WGS sequence"/>
</dbReference>
<feature type="compositionally biased region" description="Basic and acidic residues" evidence="1">
    <location>
        <begin position="893"/>
        <end position="903"/>
    </location>
</feature>
<feature type="compositionally biased region" description="Basic and acidic residues" evidence="1">
    <location>
        <begin position="344"/>
        <end position="353"/>
    </location>
</feature>
<feature type="region of interest" description="Disordered" evidence="1">
    <location>
        <begin position="1263"/>
        <end position="1299"/>
    </location>
</feature>
<feature type="compositionally biased region" description="Basic and acidic residues" evidence="1">
    <location>
        <begin position="133"/>
        <end position="142"/>
    </location>
</feature>
<feature type="compositionally biased region" description="Polar residues" evidence="1">
    <location>
        <begin position="291"/>
        <end position="309"/>
    </location>
</feature>
<comment type="caution">
    <text evidence="2">The sequence shown here is derived from an EMBL/GenBank/DDBJ whole genome shotgun (WGS) entry which is preliminary data.</text>
</comment>
<feature type="region of interest" description="Disordered" evidence="1">
    <location>
        <begin position="276"/>
        <end position="315"/>
    </location>
</feature>
<keyword evidence="3" id="KW-1185">Reference proteome</keyword>
<name>A0ABC9HJC2_FASHE</name>
<feature type="compositionally biased region" description="Polar residues" evidence="1">
    <location>
        <begin position="66"/>
        <end position="83"/>
    </location>
</feature>
<feature type="compositionally biased region" description="Basic and acidic residues" evidence="1">
    <location>
        <begin position="280"/>
        <end position="290"/>
    </location>
</feature>
<feature type="region of interest" description="Disordered" evidence="1">
    <location>
        <begin position="1431"/>
        <end position="1504"/>
    </location>
</feature>
<feature type="compositionally biased region" description="Low complexity" evidence="1">
    <location>
        <begin position="742"/>
        <end position="766"/>
    </location>
</feature>
<accession>A0ABC9HJC2</accession>
<sequence length="1556" mass="176300">METNTYSTIHGLSTQSTTELNKDCGKQLAVYYTLNKRPNVRSQTRTNRAYELRVGAVRKPVRDPTPNYQSAAPRQSRQGLTNDNMMDPTAYDEQYVNNIVIIPPNTDVSFEPGDMNHQSPEISITRSGGLVKSRNDSQERVHPVKPMCNDQNSRCQGDSNMKDKNHEINDPQTSVFLHRNSPQKCHPSEKRSNRNMDTEREARIFRDMQLDHSRALRTVNEANINWMTTCESQIQLQPSAESGDPVFSRINVTEEDQPVLVTVQPPLVTKAAANPLPVRRNGDQTGDHTIEQFSPYTSPSLSTEEVSTPTKRRKSLLATQSSRALPYRIPTNRQLPMLSQSVWREQERRHMERTTSNPPKMARKSKKRWRSRGFMTLFGCLRTDHDDGTDATQSSFSRIDLAHDNSNTEDQRTSAISGSSVPTSKTRETSAEKDTDSQTTKATSMVKKELEKVKSICQPVHSQMPIKPGRRFVLKKHYLHRTSRPFIKINKTVAQLIKQQSCGMETIYKEFGNVQRSIREMTCRIDMITQSLESQKKTLLDFIRRIETQKIVDNSQNPDRFPPVIKIPSNRHSGERTEVLQHGSGDTVPVTGTACRPADITLKRDHSLPTRHLQTRNLHTCDSQQSSSNIFCVSPQRPETQAQKQQQCLNSSDDCTVGTEHHSKQSDETNSHNPSYKGSSMDVRRNHSISIRKPSFLCTNQGDGCHQYFSVSKNSHAKHVNQANEKTQGPNTTANMNLVNHSEPTSHSSAPTSPTTTQDEAEQQAQDNHDLQNYYRIAYVEQDATGLQNVLYRGQRLAAASAQAADSHCLRNLSDDMNHANPGRVLKEARLTATEFIPRSRTESKGLENSLIHASSTNNQAQDIQLKHKRKGFHPLTNRAPHSHHAIHHTHRRELIQQTKDHKPSLTCRRRIVVQKPGDIIRPSHKQMCAGYRNTSAIPYDETDEDYLPEPVPKLHHVEQRQISESYYTTAPDPSAKMGETRPHHQYTKQRHKSKANRHAKFRESLLTNQSATDRPKRHQTAAAMCKSKHHQKWIDRNNNSQDWEPNETDLLNANQVCTDFAELSFDELHQKPQTKLRFVVSKPVRNQAESTIAGDRKKPMEFALPGPEQDKQMGVVERFMDAKREKRRTEDEQRIMDELKRIANQHKERLGEKMNPNGDNICEGSNQAQTSNLIDETLKTPPESASEQNPQPNKEMTALERCREQRRRRLEEKTQTDLKMIVAMTEQTVAERRARTSRRNPQGSEQIGNVLNNMAERVTGVGETLPEQPNPKLTLRKENKNAQSVTSDAPTSPFDTHLETEKDAQKMVASDIASFPRRLEENGVQTCNETMVEMKMETPRLPVHLMTANSWNAPGYYVACGMPLIVPSYSYYSWPNLIPLSHTIPLSYAPALLPRPALHTVSDPRTTRDAIRAATQGAYPTKTNCIECESSSSSSLSTTCSRGTSSFGTNESVDTDCVPTDSSSSSPAGDHYKNETRSGNEFHNTKRYTSPPPRPGNRTCVPLQNPLTTTVNSYAHPIHFRFGRGMLSGTRQYSSNQAPRYPPQRTVRFQLNKPR</sequence>
<feature type="region of interest" description="Disordered" evidence="1">
    <location>
        <begin position="60"/>
        <end position="83"/>
    </location>
</feature>
<feature type="compositionally biased region" description="Polar residues" evidence="1">
    <location>
        <begin position="413"/>
        <end position="424"/>
    </location>
</feature>